<evidence type="ECO:0000256" key="2">
    <source>
        <dbReference type="ARBA" id="ARBA00002692"/>
    </source>
</evidence>
<evidence type="ECO:0000256" key="11">
    <source>
        <dbReference type="ARBA" id="ARBA00023284"/>
    </source>
</evidence>
<dbReference type="PANTHER" id="PTHR18929">
    <property type="entry name" value="PROTEIN DISULFIDE ISOMERASE"/>
    <property type="match status" value="1"/>
</dbReference>
<dbReference type="InterPro" id="IPR013766">
    <property type="entry name" value="Thioredoxin_domain"/>
</dbReference>
<gene>
    <name evidence="17" type="ORF">Amon01_000389500</name>
</gene>
<dbReference type="FunFam" id="3.40.30.10:FF:000139">
    <property type="entry name" value="Protein disulfide-isomerase"/>
    <property type="match status" value="1"/>
</dbReference>
<evidence type="ECO:0000256" key="10">
    <source>
        <dbReference type="ARBA" id="ARBA00023235"/>
    </source>
</evidence>
<evidence type="ECO:0000256" key="4">
    <source>
        <dbReference type="ARBA" id="ARBA00006347"/>
    </source>
</evidence>
<evidence type="ECO:0000256" key="14">
    <source>
        <dbReference type="RuleBase" id="RU361130"/>
    </source>
</evidence>
<dbReference type="CDD" id="cd02982">
    <property type="entry name" value="PDI_b'_family"/>
    <property type="match status" value="1"/>
</dbReference>
<dbReference type="InterPro" id="IPR017937">
    <property type="entry name" value="Thioredoxin_CS"/>
</dbReference>
<dbReference type="NCBIfam" id="TIGR01130">
    <property type="entry name" value="ER_PDI_fam"/>
    <property type="match status" value="1"/>
</dbReference>
<comment type="catalytic activity">
    <reaction evidence="1 14">
        <text>Catalyzes the rearrangement of -S-S- bonds in proteins.</text>
        <dbReference type="EC" id="5.3.4.1"/>
    </reaction>
</comment>
<evidence type="ECO:0000256" key="8">
    <source>
        <dbReference type="ARBA" id="ARBA00022824"/>
    </source>
</evidence>
<reference evidence="17" key="1">
    <citation type="submission" date="2023-04" db="EMBL/GenBank/DDBJ databases">
        <title>Ambrosiozyma monospora NBRC 1965.</title>
        <authorList>
            <person name="Ichikawa N."/>
            <person name="Sato H."/>
            <person name="Tonouchi N."/>
        </authorList>
    </citation>
    <scope>NUCLEOTIDE SEQUENCE</scope>
    <source>
        <strain evidence="17">NBRC 1965</strain>
    </source>
</reference>
<dbReference type="GO" id="GO:0005788">
    <property type="term" value="C:endoplasmic reticulum lumen"/>
    <property type="evidence" value="ECO:0007669"/>
    <property type="project" value="UniProtKB-SubCell"/>
</dbReference>
<dbReference type="Gene3D" id="3.40.30.10">
    <property type="entry name" value="Glutaredoxin"/>
    <property type="match status" value="4"/>
</dbReference>
<feature type="disulfide bond" description="Redox-active" evidence="12">
    <location>
        <begin position="398"/>
        <end position="401"/>
    </location>
</feature>
<feature type="compositionally biased region" description="Basic and acidic residues" evidence="15">
    <location>
        <begin position="488"/>
        <end position="536"/>
    </location>
</feature>
<evidence type="ECO:0000256" key="5">
    <source>
        <dbReference type="ARBA" id="ARBA00012723"/>
    </source>
</evidence>
<feature type="disulfide bond" description="Redox-active" evidence="12">
    <location>
        <begin position="59"/>
        <end position="62"/>
    </location>
</feature>
<dbReference type="OrthoDB" id="427280at2759"/>
<proteinExistence type="inferred from homology"/>
<dbReference type="Pfam" id="PF00085">
    <property type="entry name" value="Thioredoxin"/>
    <property type="match status" value="2"/>
</dbReference>
<protein>
    <recommendedName>
        <fullName evidence="5 14">Protein disulfide-isomerase</fullName>
        <ecNumber evidence="5 14">5.3.4.1</ecNumber>
    </recommendedName>
</protein>
<dbReference type="EC" id="5.3.4.1" evidence="5 14"/>
<keyword evidence="10 14" id="KW-0413">Isomerase</keyword>
<dbReference type="PANTHER" id="PTHR18929:SF132">
    <property type="entry name" value="PROTEIN DISULFIDE-ISOMERASE A3"/>
    <property type="match status" value="1"/>
</dbReference>
<keyword evidence="18" id="KW-1185">Reference proteome</keyword>
<comment type="subcellular location">
    <subcellularLocation>
        <location evidence="3">Endoplasmic reticulum lumen</location>
    </subcellularLocation>
</comment>
<feature type="domain" description="Thioredoxin" evidence="16">
    <location>
        <begin position="336"/>
        <end position="479"/>
    </location>
</feature>
<sequence length="536" mass="60015">MQLNLKTITAVLATLSLVSADDSAIASPDSAVVKLTQDTFEQYIKANPLVLAEFFAPWCGHCKRLGPEFSAAADKLAEKDIKLAQIDCTEERDLCSDFGIRGYPTLKVFRGEGEPSDYQGQREANAIYNYMLKQAAPPVTSTEDSAEILEVVSDAADPVIVQVLPSGVTKNNETFYDVANTLRDSYTFISTSNADYVKKYTKKNTPTYVLFRPEESADDASVYTGKELDEEHLKEFIEVESKPLFGEINGNTFKTYMDADIPLAYYFWNEESEKEAVKDTITKLAKEFRGKINFVGLEAKKFGMHAKNLNMKEEFPLFVIHDIDANLKYGLPQDKSLNNKDIPSFVKKFSKGKLEPIVKSEPIPTSQNDSVYHLVGYEHDKITALPKDVLVEYYAPWCGHCKKLAPVYEELASVYAADSEANDNVLISKIDHTENDVAKVDIKGYPTLILYPADGSDPVEFSGSRSLEGIAEFIKEKGSTGTDGLALLEKEKAKEAEPVEEDAKAEKREEKKEETKEEVKEEKKDEEKKVDEHDEL</sequence>
<dbReference type="InterPro" id="IPR005792">
    <property type="entry name" value="Prot_disulphide_isomerase"/>
</dbReference>
<feature type="signal peptide" evidence="14">
    <location>
        <begin position="1"/>
        <end position="20"/>
    </location>
</feature>
<feature type="domain" description="Thioredoxin" evidence="16">
    <location>
        <begin position="6"/>
        <end position="137"/>
    </location>
</feature>
<keyword evidence="7" id="KW-0677">Repeat</keyword>
<evidence type="ECO:0000256" key="3">
    <source>
        <dbReference type="ARBA" id="ARBA00004319"/>
    </source>
</evidence>
<feature type="region of interest" description="Disordered" evidence="15">
    <location>
        <begin position="484"/>
        <end position="536"/>
    </location>
</feature>
<keyword evidence="9 12" id="KW-1015">Disulfide bond</keyword>
<evidence type="ECO:0000313" key="18">
    <source>
        <dbReference type="Proteomes" id="UP001165063"/>
    </source>
</evidence>
<evidence type="ECO:0000256" key="7">
    <source>
        <dbReference type="ARBA" id="ARBA00022737"/>
    </source>
</evidence>
<evidence type="ECO:0000259" key="16">
    <source>
        <dbReference type="PROSITE" id="PS51352"/>
    </source>
</evidence>
<dbReference type="InterPro" id="IPR036249">
    <property type="entry name" value="Thioredoxin-like_sf"/>
</dbReference>
<dbReference type="Pfam" id="PF13848">
    <property type="entry name" value="Thioredoxin_6"/>
    <property type="match status" value="1"/>
</dbReference>
<accession>A0A9W6YXB6</accession>
<dbReference type="CDD" id="cd02995">
    <property type="entry name" value="PDI_a_PDI_a'_C"/>
    <property type="match status" value="1"/>
</dbReference>
<evidence type="ECO:0000256" key="9">
    <source>
        <dbReference type="ARBA" id="ARBA00023157"/>
    </source>
</evidence>
<keyword evidence="8" id="KW-0256">Endoplasmic reticulum</keyword>
<dbReference type="FunFam" id="3.40.30.10:FF:000017">
    <property type="entry name" value="Protein disulfide-isomerase A4"/>
    <property type="match status" value="1"/>
</dbReference>
<dbReference type="EMBL" id="BSXU01001756">
    <property type="protein sequence ID" value="GMG30730.1"/>
    <property type="molecule type" value="Genomic_DNA"/>
</dbReference>
<comment type="caution">
    <text evidence="17">The sequence shown here is derived from an EMBL/GenBank/DDBJ whole genome shotgun (WGS) entry which is preliminary data.</text>
</comment>
<dbReference type="CDD" id="cd02961">
    <property type="entry name" value="PDI_a_family"/>
    <property type="match status" value="1"/>
</dbReference>
<dbReference type="NCBIfam" id="TIGR01126">
    <property type="entry name" value="pdi_dom"/>
    <property type="match status" value="1"/>
</dbReference>
<dbReference type="GO" id="GO:0034976">
    <property type="term" value="P:response to endoplasmic reticulum stress"/>
    <property type="evidence" value="ECO:0007669"/>
    <property type="project" value="TreeGrafter"/>
</dbReference>
<dbReference type="PRINTS" id="PR00421">
    <property type="entry name" value="THIOREDOXIN"/>
</dbReference>
<dbReference type="InterPro" id="IPR005788">
    <property type="entry name" value="PDI_thioredoxin-like_dom"/>
</dbReference>
<evidence type="ECO:0000256" key="1">
    <source>
        <dbReference type="ARBA" id="ARBA00001182"/>
    </source>
</evidence>
<feature type="chain" id="PRO_5041016030" description="Protein disulfide-isomerase" evidence="14">
    <location>
        <begin position="21"/>
        <end position="536"/>
    </location>
</feature>
<comment type="function">
    <text evidence="2">Participates in the folding of proteins containing disulfide bonds, may be involved in glycosylation, prolyl hydroxylation and triglyceride transfer.</text>
</comment>
<dbReference type="CDD" id="cd02981">
    <property type="entry name" value="PDI_b_family"/>
    <property type="match status" value="1"/>
</dbReference>
<dbReference type="GO" id="GO:0006457">
    <property type="term" value="P:protein folding"/>
    <property type="evidence" value="ECO:0007669"/>
    <property type="project" value="TreeGrafter"/>
</dbReference>
<evidence type="ECO:0000256" key="13">
    <source>
        <dbReference type="RuleBase" id="RU004208"/>
    </source>
</evidence>
<evidence type="ECO:0000313" key="17">
    <source>
        <dbReference type="EMBL" id="GMG30730.1"/>
    </source>
</evidence>
<dbReference type="SUPFAM" id="SSF52833">
    <property type="entry name" value="Thioredoxin-like"/>
    <property type="match status" value="4"/>
</dbReference>
<dbReference type="Proteomes" id="UP001165063">
    <property type="component" value="Unassembled WGS sequence"/>
</dbReference>
<dbReference type="GO" id="GO:0003756">
    <property type="term" value="F:protein disulfide isomerase activity"/>
    <property type="evidence" value="ECO:0007669"/>
    <property type="project" value="UniProtKB-EC"/>
</dbReference>
<evidence type="ECO:0000256" key="12">
    <source>
        <dbReference type="PIRSR" id="PIRSR605792-51"/>
    </source>
</evidence>
<keyword evidence="6 14" id="KW-0732">Signal</keyword>
<evidence type="ECO:0000256" key="15">
    <source>
        <dbReference type="SAM" id="MobiDB-lite"/>
    </source>
</evidence>
<evidence type="ECO:0000256" key="6">
    <source>
        <dbReference type="ARBA" id="ARBA00022729"/>
    </source>
</evidence>
<dbReference type="AlphaFoldDB" id="A0A9W6YXB6"/>
<name>A0A9W6YXB6_AMBMO</name>
<keyword evidence="11 12" id="KW-0676">Redox-active center</keyword>
<organism evidence="17 18">
    <name type="scientific">Ambrosiozyma monospora</name>
    <name type="common">Yeast</name>
    <name type="synonym">Endomycopsis monosporus</name>
    <dbReference type="NCBI Taxonomy" id="43982"/>
    <lineage>
        <taxon>Eukaryota</taxon>
        <taxon>Fungi</taxon>
        <taxon>Dikarya</taxon>
        <taxon>Ascomycota</taxon>
        <taxon>Saccharomycotina</taxon>
        <taxon>Pichiomycetes</taxon>
        <taxon>Pichiales</taxon>
        <taxon>Pichiaceae</taxon>
        <taxon>Ambrosiozyma</taxon>
    </lineage>
</organism>
<comment type="similarity">
    <text evidence="4 13">Belongs to the protein disulfide isomerase family.</text>
</comment>
<dbReference type="PROSITE" id="PS00194">
    <property type="entry name" value="THIOREDOXIN_1"/>
    <property type="match status" value="2"/>
</dbReference>
<dbReference type="PROSITE" id="PS51352">
    <property type="entry name" value="THIOREDOXIN_2"/>
    <property type="match status" value="2"/>
</dbReference>